<name>A0ABR2TY77_9ROSI</name>
<accession>A0ABR2TY77</accession>
<sequence>MSKMEKKGMSKRRGAGKSSYGNYGRKKKKVQFSTREFAGAGRSTGFVGKKLRQKHPSRRQVELMEMELRKMKVEIRDSAESVTAAKAEANQAEFNLQVLLKTKNEVMDKLLEMKAIEAFFMGFL</sequence>
<dbReference type="EMBL" id="JBBPBN010000004">
    <property type="protein sequence ID" value="KAK9042214.1"/>
    <property type="molecule type" value="Genomic_DNA"/>
</dbReference>
<keyword evidence="3" id="KW-1185">Reference proteome</keyword>
<evidence type="ECO:0000313" key="2">
    <source>
        <dbReference type="EMBL" id="KAK9042214.1"/>
    </source>
</evidence>
<comment type="caution">
    <text evidence="2">The sequence shown here is derived from an EMBL/GenBank/DDBJ whole genome shotgun (WGS) entry which is preliminary data.</text>
</comment>
<proteinExistence type="predicted"/>
<organism evidence="2 3">
    <name type="scientific">Hibiscus sabdariffa</name>
    <name type="common">roselle</name>
    <dbReference type="NCBI Taxonomy" id="183260"/>
    <lineage>
        <taxon>Eukaryota</taxon>
        <taxon>Viridiplantae</taxon>
        <taxon>Streptophyta</taxon>
        <taxon>Embryophyta</taxon>
        <taxon>Tracheophyta</taxon>
        <taxon>Spermatophyta</taxon>
        <taxon>Magnoliopsida</taxon>
        <taxon>eudicotyledons</taxon>
        <taxon>Gunneridae</taxon>
        <taxon>Pentapetalae</taxon>
        <taxon>rosids</taxon>
        <taxon>malvids</taxon>
        <taxon>Malvales</taxon>
        <taxon>Malvaceae</taxon>
        <taxon>Malvoideae</taxon>
        <taxon>Hibiscus</taxon>
    </lineage>
</organism>
<reference evidence="2 3" key="1">
    <citation type="journal article" date="2024" name="G3 (Bethesda)">
        <title>Genome assembly of Hibiscus sabdariffa L. provides insights into metabolisms of medicinal natural products.</title>
        <authorList>
            <person name="Kim T."/>
        </authorList>
    </citation>
    <scope>NUCLEOTIDE SEQUENCE [LARGE SCALE GENOMIC DNA]</scope>
    <source>
        <strain evidence="2">TK-2024</strain>
        <tissue evidence="2">Old leaves</tissue>
    </source>
</reference>
<feature type="region of interest" description="Disordered" evidence="1">
    <location>
        <begin position="1"/>
        <end position="30"/>
    </location>
</feature>
<evidence type="ECO:0000313" key="3">
    <source>
        <dbReference type="Proteomes" id="UP001396334"/>
    </source>
</evidence>
<protein>
    <submittedName>
        <fullName evidence="2">Uncharacterized protein</fullName>
    </submittedName>
</protein>
<evidence type="ECO:0000256" key="1">
    <source>
        <dbReference type="SAM" id="MobiDB-lite"/>
    </source>
</evidence>
<dbReference type="Proteomes" id="UP001396334">
    <property type="component" value="Unassembled WGS sequence"/>
</dbReference>
<gene>
    <name evidence="2" type="ORF">V6N11_017292</name>
</gene>